<accession>A0A1J5PH56</accession>
<proteinExistence type="predicted"/>
<organism evidence="1">
    <name type="scientific">mine drainage metagenome</name>
    <dbReference type="NCBI Taxonomy" id="410659"/>
    <lineage>
        <taxon>unclassified sequences</taxon>
        <taxon>metagenomes</taxon>
        <taxon>ecological metagenomes</taxon>
    </lineage>
</organism>
<protein>
    <submittedName>
        <fullName evidence="1">Uncharacterized protein</fullName>
    </submittedName>
</protein>
<gene>
    <name evidence="1" type="ORF">GALL_515350</name>
</gene>
<name>A0A1J5PH56_9ZZZZ</name>
<reference evidence="1" key="1">
    <citation type="submission" date="2016-10" db="EMBL/GenBank/DDBJ databases">
        <title>Sequence of Gallionella enrichment culture.</title>
        <authorList>
            <person name="Poehlein A."/>
            <person name="Muehling M."/>
            <person name="Daniel R."/>
        </authorList>
    </citation>
    <scope>NUCLEOTIDE SEQUENCE</scope>
</reference>
<dbReference type="AlphaFoldDB" id="A0A1J5PH56"/>
<comment type="caution">
    <text evidence="1">The sequence shown here is derived from an EMBL/GenBank/DDBJ whole genome shotgun (WGS) entry which is preliminary data.</text>
</comment>
<dbReference type="EMBL" id="MLJW01006286">
    <property type="protein sequence ID" value="OIQ66892.1"/>
    <property type="molecule type" value="Genomic_DNA"/>
</dbReference>
<sequence length="100" mass="10770">MVDARVGPSKLPLAWLTLALVIEVRKSSSDMPYAASDMGLARTRTAGRWPPLMLTRPTPETWEIFCASRVSAKSSTLISGRVREVSASVMMGASAGFTLL</sequence>
<evidence type="ECO:0000313" key="1">
    <source>
        <dbReference type="EMBL" id="OIQ66892.1"/>
    </source>
</evidence>